<comment type="caution">
    <text evidence="1">The sequence shown here is derived from an EMBL/GenBank/DDBJ whole genome shotgun (WGS) entry which is preliminary data.</text>
</comment>
<dbReference type="Pfam" id="PF10618">
    <property type="entry name" value="Tail_tube"/>
    <property type="match status" value="1"/>
</dbReference>
<protein>
    <submittedName>
        <fullName evidence="1">Uncharacterized protein</fullName>
    </submittedName>
</protein>
<gene>
    <name evidence="1" type="ORF">TW71_04650</name>
</gene>
<organism evidence="1">
    <name type="scientific">Vibrio coralliilyticus</name>
    <dbReference type="NCBI Taxonomy" id="190893"/>
    <lineage>
        <taxon>Bacteria</taxon>
        <taxon>Pseudomonadati</taxon>
        <taxon>Pseudomonadota</taxon>
        <taxon>Gammaproteobacteria</taxon>
        <taxon>Vibrionales</taxon>
        <taxon>Vibrionaceae</taxon>
        <taxon>Vibrio</taxon>
    </lineage>
</organism>
<name>A0A837GA27_9VIBR</name>
<proteinExistence type="predicted"/>
<accession>A0A837GA27</accession>
<sequence length="121" mass="13089">MGTTITSRAVLNAGSLGRLPIKEGAEINFGNLKREPVMGDDGVLGHSESYEEAPSIKCIIAHASNTDEDAIKKFVDENITLETNSGKTYTLTDAWVGDPLALAVKEGQLEVMFYGYELIPQ</sequence>
<dbReference type="RefSeq" id="WP_045985111.1">
    <property type="nucleotide sequence ID" value="NZ_CP063052.1"/>
</dbReference>
<evidence type="ECO:0000313" key="1">
    <source>
        <dbReference type="EMBL" id="KJY77114.1"/>
    </source>
</evidence>
<dbReference type="InterPro" id="IPR019596">
    <property type="entry name" value="Phage_Mu_GpM_tail_tub"/>
</dbReference>
<dbReference type="EMBL" id="JXXR01000002">
    <property type="protein sequence ID" value="KJY77114.1"/>
    <property type="molecule type" value="Genomic_DNA"/>
</dbReference>
<reference evidence="1" key="1">
    <citation type="journal article" date="2015" name="BMC Genomics">
        <title>Genome mining reveals unlocked bioactive potential of marine Gram-negative bacteria.</title>
        <authorList>
            <person name="Machado H."/>
            <person name="Sonnenschein E.C."/>
            <person name="Melchiorsen J."/>
            <person name="Gram L."/>
        </authorList>
    </citation>
    <scope>NUCLEOTIDE SEQUENCE</scope>
    <source>
        <strain evidence="1">S2052</strain>
    </source>
</reference>
<dbReference type="AlphaFoldDB" id="A0A837GA27"/>